<organism evidence="6 7">
    <name type="scientific">Hyalangium rubrum</name>
    <dbReference type="NCBI Taxonomy" id="3103134"/>
    <lineage>
        <taxon>Bacteria</taxon>
        <taxon>Pseudomonadati</taxon>
        <taxon>Myxococcota</taxon>
        <taxon>Myxococcia</taxon>
        <taxon>Myxococcales</taxon>
        <taxon>Cystobacterineae</taxon>
        <taxon>Archangiaceae</taxon>
        <taxon>Hyalangium</taxon>
    </lineage>
</organism>
<evidence type="ECO:0000256" key="1">
    <source>
        <dbReference type="ARBA" id="ARBA00022679"/>
    </source>
</evidence>
<evidence type="ECO:0000259" key="5">
    <source>
        <dbReference type="PROSITE" id="PS50011"/>
    </source>
</evidence>
<keyword evidence="3 6" id="KW-0418">Kinase</keyword>
<accession>A0ABU5H9T5</accession>
<evidence type="ECO:0000313" key="6">
    <source>
        <dbReference type="EMBL" id="MDY7230252.1"/>
    </source>
</evidence>
<gene>
    <name evidence="6" type="ORF">SYV04_27900</name>
</gene>
<dbReference type="PROSITE" id="PS00108">
    <property type="entry name" value="PROTEIN_KINASE_ST"/>
    <property type="match status" value="1"/>
</dbReference>
<dbReference type="Proteomes" id="UP001291309">
    <property type="component" value="Unassembled WGS sequence"/>
</dbReference>
<dbReference type="InterPro" id="IPR000719">
    <property type="entry name" value="Prot_kinase_dom"/>
</dbReference>
<keyword evidence="1 6" id="KW-0808">Transferase</keyword>
<dbReference type="SUPFAM" id="SSF56112">
    <property type="entry name" value="Protein kinase-like (PK-like)"/>
    <property type="match status" value="1"/>
</dbReference>
<dbReference type="CDD" id="cd14014">
    <property type="entry name" value="STKc_PknB_like"/>
    <property type="match status" value="1"/>
</dbReference>
<comment type="caution">
    <text evidence="6">The sequence shown here is derived from an EMBL/GenBank/DDBJ whole genome shotgun (WGS) entry which is preliminary data.</text>
</comment>
<dbReference type="SMART" id="SM00220">
    <property type="entry name" value="S_TKc"/>
    <property type="match status" value="1"/>
</dbReference>
<dbReference type="EMBL" id="JAXIVS010000010">
    <property type="protein sequence ID" value="MDY7230252.1"/>
    <property type="molecule type" value="Genomic_DNA"/>
</dbReference>
<dbReference type="EC" id="2.7.11.1" evidence="6"/>
<keyword evidence="7" id="KW-1185">Reference proteome</keyword>
<protein>
    <submittedName>
        <fullName evidence="6">Serine/threonine-protein kinase</fullName>
        <ecNumber evidence="6">2.7.11.1</ecNumber>
    </submittedName>
</protein>
<dbReference type="Gene3D" id="3.30.200.20">
    <property type="entry name" value="Phosphorylase Kinase, domain 1"/>
    <property type="match status" value="1"/>
</dbReference>
<evidence type="ECO:0000256" key="4">
    <source>
        <dbReference type="ARBA" id="ARBA00022840"/>
    </source>
</evidence>
<dbReference type="GO" id="GO:0004674">
    <property type="term" value="F:protein serine/threonine kinase activity"/>
    <property type="evidence" value="ECO:0007669"/>
    <property type="project" value="UniProtKB-EC"/>
</dbReference>
<dbReference type="PIRSF" id="PIRSF000654">
    <property type="entry name" value="Integrin-linked_kinase"/>
    <property type="match status" value="1"/>
</dbReference>
<keyword evidence="2" id="KW-0547">Nucleotide-binding</keyword>
<sequence>MLSPGTLIGDYKLIRHVATGAMSEVYAGRHVANGPLVAVKLLSPELCVDAELVARFRNEAHMLERLRHARIITVFASGVLTEGPPYMVLEWLPMDLHQALSRAAAALPPQRALTVARQLAEALGELHRHGIVHRDLKPSNVLLAEDGSSLWNVKLADLGLAKELADGPQAVTALASSAQHVSTGRGALLGTWDYMAPEQWIQTKGVDSKVDVYALGVLLFQMLTGQLPFIAEQQKDLMYFHLFEDPPLDQLKGLVPADTRALVARMLDKKPSQRPSMREFLDCSTPAQ</sequence>
<dbReference type="Gene3D" id="1.10.510.10">
    <property type="entry name" value="Transferase(Phosphotransferase) domain 1"/>
    <property type="match status" value="1"/>
</dbReference>
<dbReference type="InterPro" id="IPR011009">
    <property type="entry name" value="Kinase-like_dom_sf"/>
</dbReference>
<dbReference type="PROSITE" id="PS50011">
    <property type="entry name" value="PROTEIN_KINASE_DOM"/>
    <property type="match status" value="1"/>
</dbReference>
<feature type="domain" description="Protein kinase" evidence="5">
    <location>
        <begin position="11"/>
        <end position="288"/>
    </location>
</feature>
<dbReference type="PANTHER" id="PTHR43289">
    <property type="entry name" value="MITOGEN-ACTIVATED PROTEIN KINASE KINASE KINASE 20-RELATED"/>
    <property type="match status" value="1"/>
</dbReference>
<dbReference type="Pfam" id="PF00069">
    <property type="entry name" value="Pkinase"/>
    <property type="match status" value="1"/>
</dbReference>
<evidence type="ECO:0000313" key="7">
    <source>
        <dbReference type="Proteomes" id="UP001291309"/>
    </source>
</evidence>
<reference evidence="6 7" key="1">
    <citation type="submission" date="2023-12" db="EMBL/GenBank/DDBJ databases">
        <title>the genome sequence of Hyalangium sp. s54d21.</title>
        <authorList>
            <person name="Zhang X."/>
        </authorList>
    </citation>
    <scope>NUCLEOTIDE SEQUENCE [LARGE SCALE GENOMIC DNA]</scope>
    <source>
        <strain evidence="7">s54d21</strain>
    </source>
</reference>
<name>A0ABU5H9T5_9BACT</name>
<dbReference type="InterPro" id="IPR008271">
    <property type="entry name" value="Ser/Thr_kinase_AS"/>
</dbReference>
<keyword evidence="4" id="KW-0067">ATP-binding</keyword>
<dbReference type="RefSeq" id="WP_321549048.1">
    <property type="nucleotide sequence ID" value="NZ_JAXIVS010000010.1"/>
</dbReference>
<proteinExistence type="predicted"/>
<evidence type="ECO:0000256" key="3">
    <source>
        <dbReference type="ARBA" id="ARBA00022777"/>
    </source>
</evidence>
<dbReference type="PANTHER" id="PTHR43289:SF6">
    <property type="entry name" value="SERINE_THREONINE-PROTEIN KINASE NEKL-3"/>
    <property type="match status" value="1"/>
</dbReference>
<evidence type="ECO:0000256" key="2">
    <source>
        <dbReference type="ARBA" id="ARBA00022741"/>
    </source>
</evidence>